<evidence type="ECO:0008006" key="4">
    <source>
        <dbReference type="Google" id="ProtNLM"/>
    </source>
</evidence>
<dbReference type="EMBL" id="JBELQD010000026">
    <property type="protein sequence ID" value="MER2290551.1"/>
    <property type="molecule type" value="Genomic_DNA"/>
</dbReference>
<organism evidence="2 3">
    <name type="scientific">Methylobacterium brachiatum</name>
    <dbReference type="NCBI Taxonomy" id="269660"/>
    <lineage>
        <taxon>Bacteria</taxon>
        <taxon>Pseudomonadati</taxon>
        <taxon>Pseudomonadota</taxon>
        <taxon>Alphaproteobacteria</taxon>
        <taxon>Hyphomicrobiales</taxon>
        <taxon>Methylobacteriaceae</taxon>
        <taxon>Methylobacterium</taxon>
    </lineage>
</organism>
<evidence type="ECO:0000313" key="2">
    <source>
        <dbReference type="EMBL" id="MER2290551.1"/>
    </source>
</evidence>
<keyword evidence="3" id="KW-1185">Reference proteome</keyword>
<gene>
    <name evidence="2" type="ORF">ABS770_20035</name>
</gene>
<dbReference type="RefSeq" id="WP_071000287.1">
    <property type="nucleotide sequence ID" value="NZ_JBELQD010000026.1"/>
</dbReference>
<evidence type="ECO:0000256" key="1">
    <source>
        <dbReference type="SAM" id="MobiDB-lite"/>
    </source>
</evidence>
<dbReference type="Proteomes" id="UP001432995">
    <property type="component" value="Unassembled WGS sequence"/>
</dbReference>
<comment type="caution">
    <text evidence="2">The sequence shown here is derived from an EMBL/GenBank/DDBJ whole genome shotgun (WGS) entry which is preliminary data.</text>
</comment>
<reference evidence="2" key="1">
    <citation type="submission" date="2024-06" db="EMBL/GenBank/DDBJ databases">
        <authorList>
            <person name="Campbell A.G."/>
        </authorList>
    </citation>
    <scope>NUCLEOTIDE SEQUENCE</scope>
    <source>
        <strain evidence="2">EM17</strain>
    </source>
</reference>
<name>A0ABV1R6T1_9HYPH</name>
<accession>A0ABV1R6T1</accession>
<feature type="compositionally biased region" description="Low complexity" evidence="1">
    <location>
        <begin position="61"/>
        <end position="72"/>
    </location>
</feature>
<sequence>MTESRHAMCATPFAAETHEFVRAIADGYLFRERATGIHVAVSPAGMVASWCRNVSGHRTVAAAPDGGRPGPAVSGTPPAVLPQGRPRPQEAAGTLATWRGAFAADPAAAAPPPGYRRLRRRLVTGRRDTFSGFRPSRKTGRMVAYESLLERTAAILLEEAREVSDYLEQPASESWDDAGTPRRYTADFGALTALGIAYVEVKPRRLARRPGTMARHRAVREALHARGIGFVVWTEREMARPARAIALLLCAARRAERDRRA</sequence>
<protein>
    <recommendedName>
        <fullName evidence="4">VRR-NUC domain-containing protein</fullName>
    </recommendedName>
</protein>
<evidence type="ECO:0000313" key="3">
    <source>
        <dbReference type="Proteomes" id="UP001432995"/>
    </source>
</evidence>
<feature type="region of interest" description="Disordered" evidence="1">
    <location>
        <begin position="61"/>
        <end position="91"/>
    </location>
</feature>
<proteinExistence type="predicted"/>